<protein>
    <submittedName>
        <fullName evidence="1">Uncharacterized protein</fullName>
    </submittedName>
</protein>
<organism evidence="1 2">
    <name type="scientific">Oceanobacillus caeni</name>
    <dbReference type="NCBI Taxonomy" id="405946"/>
    <lineage>
        <taxon>Bacteria</taxon>
        <taxon>Bacillati</taxon>
        <taxon>Bacillota</taxon>
        <taxon>Bacilli</taxon>
        <taxon>Bacillales</taxon>
        <taxon>Bacillaceae</taxon>
        <taxon>Oceanobacillus</taxon>
    </lineage>
</organism>
<proteinExistence type="predicted"/>
<name>A0ABR5ML31_9BACI</name>
<keyword evidence="2" id="KW-1185">Reference proteome</keyword>
<evidence type="ECO:0000313" key="2">
    <source>
        <dbReference type="Proteomes" id="UP000037854"/>
    </source>
</evidence>
<dbReference type="EMBL" id="LGTK01000012">
    <property type="protein sequence ID" value="KPH76678.1"/>
    <property type="molecule type" value="Genomic_DNA"/>
</dbReference>
<sequence length="105" mass="11768">MKKYYVTGNTAKGLVNYISSNLQNIKQTVILKHPSDSLKTSLIQQVIDSYQSNYEIEVLLSALSSKYLDGVIIREKSLAVICDRVAKNNKIPNAVEIDCSLFTKK</sequence>
<dbReference type="Proteomes" id="UP000037854">
    <property type="component" value="Unassembled WGS sequence"/>
</dbReference>
<dbReference type="RefSeq" id="WP_240473214.1">
    <property type="nucleotide sequence ID" value="NZ_LGTK01000012.1"/>
</dbReference>
<reference evidence="1 2" key="1">
    <citation type="submission" date="2015-07" db="EMBL/GenBank/DDBJ databases">
        <title>High-quality draft genome sequence of Oceanobacillus caeni HM6, a bacillus isolated from a human feces.</title>
        <authorList>
            <person name="Kumar J."/>
            <person name="Verma M.K."/>
            <person name="Pandey R."/>
            <person name="Bhambi M."/>
            <person name="Chauhan N."/>
        </authorList>
    </citation>
    <scope>NUCLEOTIDE SEQUENCE [LARGE SCALE GENOMIC DNA]</scope>
    <source>
        <strain evidence="1 2">HM6</strain>
    </source>
</reference>
<evidence type="ECO:0000313" key="1">
    <source>
        <dbReference type="EMBL" id="KPH76678.1"/>
    </source>
</evidence>
<gene>
    <name evidence="1" type="ORF">AFL42_05255</name>
</gene>
<accession>A0ABR5ML31</accession>
<comment type="caution">
    <text evidence="1">The sequence shown here is derived from an EMBL/GenBank/DDBJ whole genome shotgun (WGS) entry which is preliminary data.</text>
</comment>